<organism evidence="10">
    <name type="scientific">Candidatus Kentrum sp. TUN</name>
    <dbReference type="NCBI Taxonomy" id="2126343"/>
    <lineage>
        <taxon>Bacteria</taxon>
        <taxon>Pseudomonadati</taxon>
        <taxon>Pseudomonadota</taxon>
        <taxon>Gammaproteobacteria</taxon>
        <taxon>Candidatus Kentrum</taxon>
    </lineage>
</organism>
<sequence length="353" mass="40163">MKNVTANIEKLKEYYGTILHSSADLKTNACCTVDGSLSPRIKMAMNNINDNILNHFYGCGSPLPSLLEDCIVLDIGCGSGRDVYLAAQLVGPKGYVIGIDMTKEQLEIARDNLAWQMAKFGYIRSNVDFRQGYMEDLGALEIADNSIDVVISNCVLNLSLDKRAVFSEIFRVLKPGGELFFSDIFSDRRVPERFHFDPLLHGECLAGAMYLEDFRRLLRDLGYLDYRVINSRRVDLNNPEVQKTIGMVDFYSLTVRAFKLPNLEDLWEDYGQIAYYHGTIPDWPHFFDLDDHHHFITNKPTLVCGNTANMLQETRYCPHFTIQGDQSVHFGSFDNNPLISKVADEKDSERHCC</sequence>
<evidence type="ECO:0000256" key="1">
    <source>
        <dbReference type="ARBA" id="ARBA00022679"/>
    </source>
</evidence>
<dbReference type="InterPro" id="IPR026669">
    <property type="entry name" value="Arsenite_MeTrfase-like"/>
</dbReference>
<comment type="catalytic activity">
    <reaction evidence="6">
        <text>arsenic triglutathione + [thioredoxin]-dithiol + S-adenosyl-L-methionine + 2 H2O = methylarsonous acid + [thioredoxin]-disulfide + 3 glutathione + S-adenosyl-L-homocysteine + H(+)</text>
        <dbReference type="Rhea" id="RHEA:69460"/>
        <dbReference type="Rhea" id="RHEA-COMP:10698"/>
        <dbReference type="Rhea" id="RHEA-COMP:10700"/>
        <dbReference type="ChEBI" id="CHEBI:15377"/>
        <dbReference type="ChEBI" id="CHEBI:15378"/>
        <dbReference type="ChEBI" id="CHEBI:17826"/>
        <dbReference type="ChEBI" id="CHEBI:29950"/>
        <dbReference type="ChEBI" id="CHEBI:50058"/>
        <dbReference type="ChEBI" id="CHEBI:57856"/>
        <dbReference type="ChEBI" id="CHEBI:57925"/>
        <dbReference type="ChEBI" id="CHEBI:59789"/>
        <dbReference type="ChEBI" id="CHEBI:183640"/>
        <dbReference type="EC" id="2.1.1.137"/>
    </reaction>
</comment>
<comment type="catalytic activity">
    <reaction evidence="7">
        <text>arsenic triglutathione + 2 [thioredoxin]-dithiol + 2 S-adenosyl-L-methionine + H2O = dimethylarsinous acid + 2 [thioredoxin]-disulfide + 3 glutathione + 2 S-adenosyl-L-homocysteine + 2 H(+)</text>
        <dbReference type="Rhea" id="RHEA:69464"/>
        <dbReference type="Rhea" id="RHEA-COMP:10698"/>
        <dbReference type="Rhea" id="RHEA-COMP:10700"/>
        <dbReference type="ChEBI" id="CHEBI:15377"/>
        <dbReference type="ChEBI" id="CHEBI:15378"/>
        <dbReference type="ChEBI" id="CHEBI:23808"/>
        <dbReference type="ChEBI" id="CHEBI:29950"/>
        <dbReference type="ChEBI" id="CHEBI:50058"/>
        <dbReference type="ChEBI" id="CHEBI:57856"/>
        <dbReference type="ChEBI" id="CHEBI:57925"/>
        <dbReference type="ChEBI" id="CHEBI:59789"/>
        <dbReference type="ChEBI" id="CHEBI:183640"/>
        <dbReference type="EC" id="2.1.1.137"/>
    </reaction>
</comment>
<comment type="similarity">
    <text evidence="3">Belongs to the methyltransferase superfamily. Arsenite methyltransferase family.</text>
</comment>
<dbReference type="GO" id="GO:0032259">
    <property type="term" value="P:methylation"/>
    <property type="evidence" value="ECO:0007669"/>
    <property type="project" value="UniProtKB-KW"/>
</dbReference>
<dbReference type="Gene3D" id="3.40.5.100">
    <property type="match status" value="1"/>
</dbReference>
<evidence type="ECO:0000256" key="8">
    <source>
        <dbReference type="ARBA" id="ARBA00048428"/>
    </source>
</evidence>
<keyword evidence="2" id="KW-0949">S-adenosyl-L-methionine</keyword>
<dbReference type="InterPro" id="IPR029063">
    <property type="entry name" value="SAM-dependent_MTases_sf"/>
</dbReference>
<keyword evidence="1 10" id="KW-0808">Transferase</keyword>
<feature type="domain" description="Methyltransferase" evidence="9">
    <location>
        <begin position="68"/>
        <end position="219"/>
    </location>
</feature>
<dbReference type="AlphaFoldDB" id="A0A450ZTN3"/>
<name>A0A450ZTN3_9GAMM</name>
<evidence type="ECO:0000256" key="6">
    <source>
        <dbReference type="ARBA" id="ARBA00047941"/>
    </source>
</evidence>
<evidence type="ECO:0000256" key="2">
    <source>
        <dbReference type="ARBA" id="ARBA00022691"/>
    </source>
</evidence>
<dbReference type="GO" id="GO:0030791">
    <property type="term" value="F:arsenite methyltransferase activity"/>
    <property type="evidence" value="ECO:0007669"/>
    <property type="project" value="UniProtKB-EC"/>
</dbReference>
<evidence type="ECO:0000256" key="7">
    <source>
        <dbReference type="ARBA" id="ARBA00047943"/>
    </source>
</evidence>
<dbReference type="SUPFAM" id="SSF53335">
    <property type="entry name" value="S-adenosyl-L-methionine-dependent methyltransferases"/>
    <property type="match status" value="1"/>
</dbReference>
<proteinExistence type="inferred from homology"/>
<protein>
    <recommendedName>
        <fullName evidence="5">Arsenite methyltransferase</fullName>
        <ecNumber evidence="4">2.1.1.137</ecNumber>
    </recommendedName>
</protein>
<dbReference type="CDD" id="cd02440">
    <property type="entry name" value="AdoMet_MTases"/>
    <property type="match status" value="1"/>
</dbReference>
<gene>
    <name evidence="10" type="ORF">BECKTUN1418D_GA0071000_105914</name>
</gene>
<dbReference type="PANTHER" id="PTHR43675">
    <property type="entry name" value="ARSENITE METHYLTRANSFERASE"/>
    <property type="match status" value="1"/>
</dbReference>
<reference evidence="10" key="1">
    <citation type="submission" date="2019-02" db="EMBL/GenBank/DDBJ databases">
        <authorList>
            <person name="Gruber-Vodicka R. H."/>
            <person name="Seah K. B. B."/>
        </authorList>
    </citation>
    <scope>NUCLEOTIDE SEQUENCE</scope>
    <source>
        <strain evidence="10">BECK_BY1</strain>
    </source>
</reference>
<evidence type="ECO:0000259" key="9">
    <source>
        <dbReference type="Pfam" id="PF13847"/>
    </source>
</evidence>
<evidence type="ECO:0000256" key="5">
    <source>
        <dbReference type="ARBA" id="ARBA00034545"/>
    </source>
</evidence>
<dbReference type="EMBL" id="CAADFX010000059">
    <property type="protein sequence ID" value="VFK57131.1"/>
    <property type="molecule type" value="Genomic_DNA"/>
</dbReference>
<dbReference type="Gene3D" id="3.40.50.150">
    <property type="entry name" value="Vaccinia Virus protein VP39"/>
    <property type="match status" value="1"/>
</dbReference>
<dbReference type="EC" id="2.1.1.137" evidence="4"/>
<evidence type="ECO:0000313" key="10">
    <source>
        <dbReference type="EMBL" id="VFK57131.1"/>
    </source>
</evidence>
<dbReference type="Pfam" id="PF13847">
    <property type="entry name" value="Methyltransf_31"/>
    <property type="match status" value="1"/>
</dbReference>
<keyword evidence="10" id="KW-0489">Methyltransferase</keyword>
<evidence type="ECO:0000256" key="4">
    <source>
        <dbReference type="ARBA" id="ARBA00034521"/>
    </source>
</evidence>
<evidence type="ECO:0000256" key="3">
    <source>
        <dbReference type="ARBA" id="ARBA00034487"/>
    </source>
</evidence>
<accession>A0A450ZTN3</accession>
<comment type="catalytic activity">
    <reaction evidence="8">
        <text>arsenic triglutathione + 3 [thioredoxin]-dithiol + 3 S-adenosyl-L-methionine = trimethylarsine + 3 [thioredoxin]-disulfide + 3 glutathione + 3 S-adenosyl-L-homocysteine + 3 H(+)</text>
        <dbReference type="Rhea" id="RHEA:69432"/>
        <dbReference type="Rhea" id="RHEA-COMP:10698"/>
        <dbReference type="Rhea" id="RHEA-COMP:10700"/>
        <dbReference type="ChEBI" id="CHEBI:15378"/>
        <dbReference type="ChEBI" id="CHEBI:27130"/>
        <dbReference type="ChEBI" id="CHEBI:29950"/>
        <dbReference type="ChEBI" id="CHEBI:50058"/>
        <dbReference type="ChEBI" id="CHEBI:57856"/>
        <dbReference type="ChEBI" id="CHEBI:57925"/>
        <dbReference type="ChEBI" id="CHEBI:59789"/>
        <dbReference type="ChEBI" id="CHEBI:183640"/>
        <dbReference type="EC" id="2.1.1.137"/>
    </reaction>
</comment>
<dbReference type="InterPro" id="IPR025714">
    <property type="entry name" value="Methyltranfer_dom"/>
</dbReference>
<dbReference type="PANTHER" id="PTHR43675:SF8">
    <property type="entry name" value="ARSENITE METHYLTRANSFERASE"/>
    <property type="match status" value="1"/>
</dbReference>